<sequence length="238" mass="23780">MFGTAAPAPMFGTAAPASAPGGFAFGGSAAAPPAFGTAAPPAFGGFSFGAGVAAPPVLPTLGGFGAPAPAAPAPAPAAKPVMASAPLPTAGGEGDAVAKHKCVCKVSVFRQEKKNDQGELIQEKGWKPIGTGQLRLLFDDGVHFVEFRPVVQDGTAAEDAEGGGSDEMIGQKKYGRPVLTARLAATTKFEVNNKAVQVNLSSTDAAGQPVYARYNINIGGVAEAAEFGALANSLCPKA</sequence>
<keyword evidence="2" id="KW-1185">Reference proteome</keyword>
<organism evidence="1 2">
    <name type="scientific">Chrysochromulina tobinii</name>
    <dbReference type="NCBI Taxonomy" id="1460289"/>
    <lineage>
        <taxon>Eukaryota</taxon>
        <taxon>Haptista</taxon>
        <taxon>Haptophyta</taxon>
        <taxon>Prymnesiophyceae</taxon>
        <taxon>Prymnesiales</taxon>
        <taxon>Chrysochromulinaceae</taxon>
        <taxon>Chrysochromulina</taxon>
    </lineage>
</organism>
<reference evidence="2" key="1">
    <citation type="journal article" date="2015" name="PLoS Genet.">
        <title>Genome Sequence and Transcriptome Analyses of Chrysochromulina tobin: Metabolic Tools for Enhanced Algal Fitness in the Prominent Order Prymnesiales (Haptophyceae).</title>
        <authorList>
            <person name="Hovde B.T."/>
            <person name="Deodato C.R."/>
            <person name="Hunsperger H.M."/>
            <person name="Ryken S.A."/>
            <person name="Yost W."/>
            <person name="Jha R.K."/>
            <person name="Patterson J."/>
            <person name="Monnat R.J. Jr."/>
            <person name="Barlow S.B."/>
            <person name="Starkenburg S.R."/>
            <person name="Cattolico R.A."/>
        </authorList>
    </citation>
    <scope>NUCLEOTIDE SEQUENCE</scope>
    <source>
        <strain evidence="2">CCMP291</strain>
    </source>
</reference>
<gene>
    <name evidence="1" type="ORF">Ctob_003063</name>
</gene>
<comment type="caution">
    <text evidence="1">The sequence shown here is derived from an EMBL/GenBank/DDBJ whole genome shotgun (WGS) entry which is preliminary data.</text>
</comment>
<name>A0A0M0JVZ8_9EUKA</name>
<dbReference type="AlphaFoldDB" id="A0A0M0JVZ8"/>
<evidence type="ECO:0000313" key="1">
    <source>
        <dbReference type="EMBL" id="KOO30744.1"/>
    </source>
</evidence>
<proteinExistence type="predicted"/>
<protein>
    <recommendedName>
        <fullName evidence="3">RanBD1 domain-containing protein</fullName>
    </recommendedName>
</protein>
<dbReference type="Proteomes" id="UP000037460">
    <property type="component" value="Unassembled WGS sequence"/>
</dbReference>
<dbReference type="OrthoDB" id="10590983at2759"/>
<accession>A0A0M0JVZ8</accession>
<evidence type="ECO:0000313" key="2">
    <source>
        <dbReference type="Proteomes" id="UP000037460"/>
    </source>
</evidence>
<evidence type="ECO:0008006" key="3">
    <source>
        <dbReference type="Google" id="ProtNLM"/>
    </source>
</evidence>
<dbReference type="EMBL" id="JWZX01002170">
    <property type="protein sequence ID" value="KOO30744.1"/>
    <property type="molecule type" value="Genomic_DNA"/>
</dbReference>